<dbReference type="AlphaFoldDB" id="A0AAU9PVA2"/>
<feature type="region of interest" description="Disordered" evidence="1">
    <location>
        <begin position="242"/>
        <end position="274"/>
    </location>
</feature>
<feature type="domain" description="GAG-pre-integrase" evidence="2">
    <location>
        <begin position="519"/>
        <end position="582"/>
    </location>
</feature>
<accession>A0AAU9PVA2</accession>
<evidence type="ECO:0000313" key="5">
    <source>
        <dbReference type="Proteomes" id="UP001157418"/>
    </source>
</evidence>
<dbReference type="Pfam" id="PF13976">
    <property type="entry name" value="gag_pre-integrs"/>
    <property type="match status" value="1"/>
</dbReference>
<dbReference type="EMBL" id="CAKMRJ010005745">
    <property type="protein sequence ID" value="CAH1453527.1"/>
    <property type="molecule type" value="Genomic_DNA"/>
</dbReference>
<organism evidence="4 5">
    <name type="scientific">Lactuca virosa</name>
    <dbReference type="NCBI Taxonomy" id="75947"/>
    <lineage>
        <taxon>Eukaryota</taxon>
        <taxon>Viridiplantae</taxon>
        <taxon>Streptophyta</taxon>
        <taxon>Embryophyta</taxon>
        <taxon>Tracheophyta</taxon>
        <taxon>Spermatophyta</taxon>
        <taxon>Magnoliopsida</taxon>
        <taxon>eudicotyledons</taxon>
        <taxon>Gunneridae</taxon>
        <taxon>Pentapetalae</taxon>
        <taxon>asterids</taxon>
        <taxon>campanulids</taxon>
        <taxon>Asterales</taxon>
        <taxon>Asteraceae</taxon>
        <taxon>Cichorioideae</taxon>
        <taxon>Cichorieae</taxon>
        <taxon>Lactucinae</taxon>
        <taxon>Lactuca</taxon>
    </lineage>
</organism>
<feature type="region of interest" description="Disordered" evidence="1">
    <location>
        <begin position="311"/>
        <end position="341"/>
    </location>
</feature>
<evidence type="ECO:0008006" key="6">
    <source>
        <dbReference type="Google" id="ProtNLM"/>
    </source>
</evidence>
<dbReference type="InterPro" id="IPR025724">
    <property type="entry name" value="GAG-pre-integrase_dom"/>
</dbReference>
<evidence type="ECO:0000259" key="3">
    <source>
        <dbReference type="Pfam" id="PF22936"/>
    </source>
</evidence>
<proteinExistence type="predicted"/>
<name>A0AAU9PVA2_9ASTR</name>
<evidence type="ECO:0000259" key="2">
    <source>
        <dbReference type="Pfam" id="PF13976"/>
    </source>
</evidence>
<sequence length="611" mass="68346">MSEEDNNNLAIQIANLLKNGVQIQTQIPKPNPSDSLKISLNLTSQNYPLWARMIRVAIGGKSKTLLNHLTQNSPEPSDDQWEQDDLIVFSWHIQNIEPVLASNLTEFPTAKTVWDALTVTYSSGKDKLQTFDLHVKANEFKQNGVPLEEFWIVMQGIWGEIERRDPNPMTYSTDIATYNKVRSENKLFQFLNALDRKYDSLKREILRWDPLPSAEAAYAAVQKETSHQSIFGNIQQGVASGLNSTGDSDGLGLVSKGRRSDHKSNPSSSRVDKSRLKCEHCGMTKHTKEQCFKLVGYPEWWADRHKKGRDGKAAVAVGNQGTTSSGDHSKPAGNQESTKKGNHGGNCCFAAIKEEELGGIACIGFENYTSNPSLSQHFHSQPYSSNMTVRSTNSFNVEEVNMATKNKKNNKDSWIFDCGATDTMTFEISDMCSMSKPQKSRIHTANGEVLQVKGGGTIQISPNMKLKNCLYVPSLSHKLLSISHVTKELNCVVLMHPTFCILQDIRTGKIIGCGTEQQGLYYVDEVTRQGTVMLAHGSTDREAWLWHRRLGHSSSGYLHHLFPELFPTNKVLNCETCFLAKSHRHTYKSNDTKVDFPFFVDSFGCVEAIKS</sequence>
<dbReference type="PANTHER" id="PTHR34222:SF43">
    <property type="entry name" value="RETROTRANSPOSON GAG DOMAIN-CONTAINING PROTEIN"/>
    <property type="match status" value="1"/>
</dbReference>
<dbReference type="Proteomes" id="UP001157418">
    <property type="component" value="Unassembled WGS sequence"/>
</dbReference>
<feature type="domain" description="Retrovirus-related Pol polyprotein from transposon TNT 1-94-like beta-barrel" evidence="3">
    <location>
        <begin position="414"/>
        <end position="487"/>
    </location>
</feature>
<keyword evidence="5" id="KW-1185">Reference proteome</keyword>
<dbReference type="Pfam" id="PF22936">
    <property type="entry name" value="Pol_BBD"/>
    <property type="match status" value="1"/>
</dbReference>
<evidence type="ECO:0000313" key="4">
    <source>
        <dbReference type="EMBL" id="CAH1453527.1"/>
    </source>
</evidence>
<dbReference type="PANTHER" id="PTHR34222">
    <property type="entry name" value="GAG_PRE-INTEGRS DOMAIN-CONTAINING PROTEIN"/>
    <property type="match status" value="1"/>
</dbReference>
<gene>
    <name evidence="4" type="ORF">LVIROSA_LOCUS38768</name>
</gene>
<evidence type="ECO:0000256" key="1">
    <source>
        <dbReference type="SAM" id="MobiDB-lite"/>
    </source>
</evidence>
<dbReference type="InterPro" id="IPR054722">
    <property type="entry name" value="PolX-like_BBD"/>
</dbReference>
<protein>
    <recommendedName>
        <fullName evidence="6">GAG-pre-integrase domain-containing protein</fullName>
    </recommendedName>
</protein>
<feature type="compositionally biased region" description="Polar residues" evidence="1">
    <location>
        <begin position="319"/>
        <end position="336"/>
    </location>
</feature>
<reference evidence="4 5" key="1">
    <citation type="submission" date="2022-01" db="EMBL/GenBank/DDBJ databases">
        <authorList>
            <person name="Xiong W."/>
            <person name="Schranz E."/>
        </authorList>
    </citation>
    <scope>NUCLEOTIDE SEQUENCE [LARGE SCALE GENOMIC DNA]</scope>
</reference>
<comment type="caution">
    <text evidence="4">The sequence shown here is derived from an EMBL/GenBank/DDBJ whole genome shotgun (WGS) entry which is preliminary data.</text>
</comment>